<protein>
    <submittedName>
        <fullName evidence="1">Uncharacterized protein</fullName>
    </submittedName>
</protein>
<name>A0ABS6BIN1_9SPHN</name>
<gene>
    <name evidence="1" type="ORF">KOF26_09850</name>
</gene>
<dbReference type="EMBL" id="JAHKRT010000004">
    <property type="protein sequence ID" value="MBU3078170.1"/>
    <property type="molecule type" value="Genomic_DNA"/>
</dbReference>
<sequence length="280" mass="28941">MALGVANAAPAVSQTRAAADAGPASAAAAPVLPGYADLADLAFRAPVAAVVTVVDAIRLKKEQAVGVAPGQFRFYVTATVDSLIKGSGGLTGQVSYLVDLDADAKARPPKPKGMRFLLLADRVPGRDAELRLVAPEGHMVWSAPLEQKLRDILTAAAAADAPPIITGVRNAFHVPGALPGESETQIFLDTADKRPISLNVLRRPGEAPRWAVALGEIVDESAKPPAPDTLLWYRLACALPPSLPAQSTANLSGGDVDAARADYALVLKGLGPCGRTARGN</sequence>
<evidence type="ECO:0000313" key="2">
    <source>
        <dbReference type="Proteomes" id="UP000776276"/>
    </source>
</evidence>
<evidence type="ECO:0000313" key="1">
    <source>
        <dbReference type="EMBL" id="MBU3078170.1"/>
    </source>
</evidence>
<comment type="caution">
    <text evidence="1">The sequence shown here is derived from an EMBL/GenBank/DDBJ whole genome shotgun (WGS) entry which is preliminary data.</text>
</comment>
<keyword evidence="2" id="KW-1185">Reference proteome</keyword>
<reference evidence="1 2" key="1">
    <citation type="submission" date="2021-06" db="EMBL/GenBank/DDBJ databases">
        <title>Sphingomonas sp. XMGL2, whole genome shotgun sequencing project.</title>
        <authorList>
            <person name="Zhao G."/>
            <person name="Shen L."/>
        </authorList>
    </citation>
    <scope>NUCLEOTIDE SEQUENCE [LARGE SCALE GENOMIC DNA]</scope>
    <source>
        <strain evidence="1 2">XMGL2</strain>
    </source>
</reference>
<organism evidence="1 2">
    <name type="scientific">Sphingomonas quercus</name>
    <dbReference type="NCBI Taxonomy" id="2842451"/>
    <lineage>
        <taxon>Bacteria</taxon>
        <taxon>Pseudomonadati</taxon>
        <taxon>Pseudomonadota</taxon>
        <taxon>Alphaproteobacteria</taxon>
        <taxon>Sphingomonadales</taxon>
        <taxon>Sphingomonadaceae</taxon>
        <taxon>Sphingomonas</taxon>
    </lineage>
</organism>
<dbReference type="Proteomes" id="UP000776276">
    <property type="component" value="Unassembled WGS sequence"/>
</dbReference>
<proteinExistence type="predicted"/>
<accession>A0ABS6BIN1</accession>